<dbReference type="Proteomes" id="UP001190700">
    <property type="component" value="Unassembled WGS sequence"/>
</dbReference>
<dbReference type="GO" id="GO:0008270">
    <property type="term" value="F:zinc ion binding"/>
    <property type="evidence" value="ECO:0007669"/>
    <property type="project" value="UniProtKB-KW"/>
</dbReference>
<comment type="caution">
    <text evidence="4">The sequence shown here is derived from an EMBL/GenBank/DDBJ whole genome shotgun (WGS) entry which is preliminary data.</text>
</comment>
<protein>
    <submittedName>
        <fullName evidence="4">Uncharacterized protein</fullName>
    </submittedName>
</protein>
<dbReference type="SUPFAM" id="SSF57903">
    <property type="entry name" value="FYVE/PHD zinc finger"/>
    <property type="match status" value="1"/>
</dbReference>
<evidence type="ECO:0000313" key="5">
    <source>
        <dbReference type="Proteomes" id="UP001190700"/>
    </source>
</evidence>
<organism evidence="4 5">
    <name type="scientific">Cymbomonas tetramitiformis</name>
    <dbReference type="NCBI Taxonomy" id="36881"/>
    <lineage>
        <taxon>Eukaryota</taxon>
        <taxon>Viridiplantae</taxon>
        <taxon>Chlorophyta</taxon>
        <taxon>Pyramimonadophyceae</taxon>
        <taxon>Pyramimonadales</taxon>
        <taxon>Pyramimonadaceae</taxon>
        <taxon>Cymbomonas</taxon>
    </lineage>
</organism>
<feature type="compositionally biased region" description="Acidic residues" evidence="3">
    <location>
        <begin position="81"/>
        <end position="91"/>
    </location>
</feature>
<dbReference type="InterPro" id="IPR011011">
    <property type="entry name" value="Znf_FYVE_PHD"/>
</dbReference>
<keyword evidence="5" id="KW-1185">Reference proteome</keyword>
<feature type="compositionally biased region" description="Low complexity" evidence="3">
    <location>
        <begin position="71"/>
        <end position="80"/>
    </location>
</feature>
<accession>A0AAE0BBV9</accession>
<gene>
    <name evidence="4" type="ORF">CYMTET_56143</name>
</gene>
<evidence type="ECO:0000256" key="3">
    <source>
        <dbReference type="SAM" id="MobiDB-lite"/>
    </source>
</evidence>
<keyword evidence="2" id="KW-0862">Zinc</keyword>
<keyword evidence="1" id="KW-0863">Zinc-finger</keyword>
<evidence type="ECO:0000256" key="1">
    <source>
        <dbReference type="ARBA" id="ARBA00022771"/>
    </source>
</evidence>
<evidence type="ECO:0000313" key="4">
    <source>
        <dbReference type="EMBL" id="KAK3233567.1"/>
    </source>
</evidence>
<feature type="region of interest" description="Disordered" evidence="3">
    <location>
        <begin position="60"/>
        <end position="91"/>
    </location>
</feature>
<sequence length="91" mass="10002">MCDNCKKWWHIACHVPKPNIKAKFQCASCSQPCEDNVANVAADGNRMACLLELWNDSDEEEDAKADDTSDSKATSGSSVLLDDDSADDMFQ</sequence>
<dbReference type="AlphaFoldDB" id="A0AAE0BBV9"/>
<proteinExistence type="predicted"/>
<name>A0AAE0BBV9_9CHLO</name>
<keyword evidence="1" id="KW-0479">Metal-binding</keyword>
<reference evidence="4 5" key="1">
    <citation type="journal article" date="2015" name="Genome Biol. Evol.">
        <title>Comparative Genomics of a Bacterivorous Green Alga Reveals Evolutionary Causalities and Consequences of Phago-Mixotrophic Mode of Nutrition.</title>
        <authorList>
            <person name="Burns J.A."/>
            <person name="Paasch A."/>
            <person name="Narechania A."/>
            <person name="Kim E."/>
        </authorList>
    </citation>
    <scope>NUCLEOTIDE SEQUENCE [LARGE SCALE GENOMIC DNA]</scope>
    <source>
        <strain evidence="4 5">PLY_AMNH</strain>
    </source>
</reference>
<evidence type="ECO:0000256" key="2">
    <source>
        <dbReference type="ARBA" id="ARBA00022833"/>
    </source>
</evidence>
<dbReference type="EMBL" id="LGRX02035676">
    <property type="protein sequence ID" value="KAK3233567.1"/>
    <property type="molecule type" value="Genomic_DNA"/>
</dbReference>